<dbReference type="EMBL" id="JAPUUL010001811">
    <property type="protein sequence ID" value="KAJ8126538.1"/>
    <property type="molecule type" value="Genomic_DNA"/>
</dbReference>
<sequence length="96" mass="11058">MDTLTLFVFIIIIVVAIFIAIIKVGDRNKEVSIAKVEYGMAPHRRPRPILLGDLGQAHRTPAPHLRRHGLPYTLFVQPDSLTPWSWPWTMRTLYEP</sequence>
<protein>
    <submittedName>
        <fullName evidence="1">Uncharacterized protein</fullName>
    </submittedName>
</protein>
<organism evidence="1 2">
    <name type="scientific">Lasiodiplodia mahajangana</name>
    <dbReference type="NCBI Taxonomy" id="1108764"/>
    <lineage>
        <taxon>Eukaryota</taxon>
        <taxon>Fungi</taxon>
        <taxon>Dikarya</taxon>
        <taxon>Ascomycota</taxon>
        <taxon>Pezizomycotina</taxon>
        <taxon>Dothideomycetes</taxon>
        <taxon>Dothideomycetes incertae sedis</taxon>
        <taxon>Botryosphaeriales</taxon>
        <taxon>Botryosphaeriaceae</taxon>
        <taxon>Lasiodiplodia</taxon>
    </lineage>
</organism>
<proteinExistence type="predicted"/>
<evidence type="ECO:0000313" key="1">
    <source>
        <dbReference type="EMBL" id="KAJ8126538.1"/>
    </source>
</evidence>
<keyword evidence="2" id="KW-1185">Reference proteome</keyword>
<dbReference type="Proteomes" id="UP001153332">
    <property type="component" value="Unassembled WGS sequence"/>
</dbReference>
<gene>
    <name evidence="1" type="ORF">O1611_g7100</name>
</gene>
<comment type="caution">
    <text evidence="1">The sequence shown here is derived from an EMBL/GenBank/DDBJ whole genome shotgun (WGS) entry which is preliminary data.</text>
</comment>
<accession>A0ACC2JH24</accession>
<name>A0ACC2JH24_9PEZI</name>
<reference evidence="1" key="1">
    <citation type="submission" date="2022-12" db="EMBL/GenBank/DDBJ databases">
        <title>Genome Sequence of Lasiodiplodia mahajangana.</title>
        <authorList>
            <person name="Buettner E."/>
        </authorList>
    </citation>
    <scope>NUCLEOTIDE SEQUENCE</scope>
    <source>
        <strain evidence="1">VT137</strain>
    </source>
</reference>
<evidence type="ECO:0000313" key="2">
    <source>
        <dbReference type="Proteomes" id="UP001153332"/>
    </source>
</evidence>